<evidence type="ECO:0000256" key="3">
    <source>
        <dbReference type="ARBA" id="ARBA00023015"/>
    </source>
</evidence>
<keyword evidence="3 8" id="KW-0805">Transcription regulation</keyword>
<dbReference type="GO" id="GO:0003746">
    <property type="term" value="F:translation elongation factor activity"/>
    <property type="evidence" value="ECO:0007669"/>
    <property type="project" value="UniProtKB-KW"/>
</dbReference>
<comment type="caution">
    <text evidence="12">The sequence shown here is derived from an EMBL/GenBank/DDBJ whole genome shotgun (WGS) entry which is preliminary data.</text>
</comment>
<dbReference type="GO" id="GO:0003677">
    <property type="term" value="F:DNA binding"/>
    <property type="evidence" value="ECO:0007669"/>
    <property type="project" value="UniProtKB-UniRule"/>
</dbReference>
<feature type="coiled-coil region" evidence="8">
    <location>
        <begin position="48"/>
        <end position="75"/>
    </location>
</feature>
<dbReference type="Gene3D" id="1.10.287.180">
    <property type="entry name" value="Transcription elongation factor, GreA/GreB, N-terminal domain"/>
    <property type="match status" value="1"/>
</dbReference>
<dbReference type="SUPFAM" id="SSF54534">
    <property type="entry name" value="FKBP-like"/>
    <property type="match status" value="1"/>
</dbReference>
<evidence type="ECO:0000313" key="13">
    <source>
        <dbReference type="Proteomes" id="UP000178558"/>
    </source>
</evidence>
<name>A0A1F7J4M4_9BACT</name>
<dbReference type="SUPFAM" id="SSF46557">
    <property type="entry name" value="GreA transcript cleavage protein, N-terminal domain"/>
    <property type="match status" value="1"/>
</dbReference>
<dbReference type="Gene3D" id="3.10.50.30">
    <property type="entry name" value="Transcription elongation factor, GreA/GreB, C-terminal domain"/>
    <property type="match status" value="1"/>
</dbReference>
<feature type="domain" description="Transcription elongation factor GreA/GreB N-terminal" evidence="11">
    <location>
        <begin position="5"/>
        <end position="74"/>
    </location>
</feature>
<evidence type="ECO:0000256" key="6">
    <source>
        <dbReference type="ARBA" id="ARBA00024916"/>
    </source>
</evidence>
<organism evidence="12 13">
    <name type="scientific">Candidatus Roizmanbacteria bacterium RIFCSPLOWO2_01_FULL_40_42</name>
    <dbReference type="NCBI Taxonomy" id="1802066"/>
    <lineage>
        <taxon>Bacteria</taxon>
        <taxon>Candidatus Roizmaniibacteriota</taxon>
    </lineage>
</organism>
<keyword evidence="8" id="KW-0175">Coiled coil</keyword>
<feature type="domain" description="Transcription elongation factor GreA/GreB C-terminal" evidence="10">
    <location>
        <begin position="82"/>
        <end position="151"/>
    </location>
</feature>
<dbReference type="FunFam" id="1.10.287.180:FF:000001">
    <property type="entry name" value="Transcription elongation factor GreA"/>
    <property type="match status" value="1"/>
</dbReference>
<dbReference type="GO" id="GO:0006354">
    <property type="term" value="P:DNA-templated transcription elongation"/>
    <property type="evidence" value="ECO:0007669"/>
    <property type="project" value="TreeGrafter"/>
</dbReference>
<dbReference type="Pfam" id="PF01272">
    <property type="entry name" value="GreA_GreB"/>
    <property type="match status" value="1"/>
</dbReference>
<keyword evidence="4 8" id="KW-0238">DNA-binding</keyword>
<evidence type="ECO:0000313" key="12">
    <source>
        <dbReference type="EMBL" id="OGK50548.1"/>
    </source>
</evidence>
<evidence type="ECO:0000256" key="1">
    <source>
        <dbReference type="ARBA" id="ARBA00008213"/>
    </source>
</evidence>
<dbReference type="InterPro" id="IPR028624">
    <property type="entry name" value="Tscrpt_elong_fac_GreA/B"/>
</dbReference>
<dbReference type="InterPro" id="IPR006359">
    <property type="entry name" value="Tscrpt_elong_fac_GreA"/>
</dbReference>
<dbReference type="PANTHER" id="PTHR30437">
    <property type="entry name" value="TRANSCRIPTION ELONGATION FACTOR GREA"/>
    <property type="match status" value="1"/>
</dbReference>
<dbReference type="PANTHER" id="PTHR30437:SF4">
    <property type="entry name" value="TRANSCRIPTION ELONGATION FACTOR GREA"/>
    <property type="match status" value="1"/>
</dbReference>
<dbReference type="InterPro" id="IPR001437">
    <property type="entry name" value="Tscrpt_elong_fac_GreA/B_C"/>
</dbReference>
<evidence type="ECO:0000256" key="4">
    <source>
        <dbReference type="ARBA" id="ARBA00023125"/>
    </source>
</evidence>
<dbReference type="Pfam" id="PF03449">
    <property type="entry name" value="GreA_GreB_N"/>
    <property type="match status" value="1"/>
</dbReference>
<evidence type="ECO:0000256" key="2">
    <source>
        <dbReference type="ARBA" id="ARBA00013729"/>
    </source>
</evidence>
<accession>A0A1F7J4M4</accession>
<keyword evidence="12" id="KW-0648">Protein biosynthesis</keyword>
<dbReference type="PIRSF" id="PIRSF006092">
    <property type="entry name" value="GreA_GreB"/>
    <property type="match status" value="1"/>
</dbReference>
<keyword evidence="12" id="KW-0251">Elongation factor</keyword>
<comment type="function">
    <text evidence="6 8 9">Necessary for efficient RNA polymerase transcription elongation past template-encoded arresting sites. The arresting sites in DNA have the property of trapping a certain fraction of elongating RNA polymerases that pass through, resulting in locked ternary complexes. Cleavage of the nascent transcript by cleavage factors such as GreA or GreB allows the resumption of elongation from the new 3'terminus. GreA releases sequences of 2 to 3 nucleotides.</text>
</comment>
<dbReference type="NCBIfam" id="NF001263">
    <property type="entry name" value="PRK00226.1-4"/>
    <property type="match status" value="1"/>
</dbReference>
<dbReference type="Proteomes" id="UP000178558">
    <property type="component" value="Unassembled WGS sequence"/>
</dbReference>
<evidence type="ECO:0000256" key="7">
    <source>
        <dbReference type="ARBA" id="ARBA00030776"/>
    </source>
</evidence>
<comment type="similarity">
    <text evidence="1 8 9">Belongs to the GreA/GreB family.</text>
</comment>
<evidence type="ECO:0000256" key="9">
    <source>
        <dbReference type="RuleBase" id="RU000556"/>
    </source>
</evidence>
<evidence type="ECO:0000256" key="5">
    <source>
        <dbReference type="ARBA" id="ARBA00023163"/>
    </source>
</evidence>
<dbReference type="HAMAP" id="MF_00105">
    <property type="entry name" value="GreA_GreB"/>
    <property type="match status" value="1"/>
</dbReference>
<dbReference type="InterPro" id="IPR023459">
    <property type="entry name" value="Tscrpt_elong_fac_GreA/B_fam"/>
</dbReference>
<gene>
    <name evidence="8" type="primary">greA</name>
    <name evidence="12" type="ORF">A3B50_02070</name>
</gene>
<dbReference type="GO" id="GO:0032784">
    <property type="term" value="P:regulation of DNA-templated transcription elongation"/>
    <property type="evidence" value="ECO:0007669"/>
    <property type="project" value="UniProtKB-UniRule"/>
</dbReference>
<evidence type="ECO:0000256" key="8">
    <source>
        <dbReference type="HAMAP-Rule" id="MF_00105"/>
    </source>
</evidence>
<dbReference type="NCBIfam" id="TIGR01462">
    <property type="entry name" value="greA"/>
    <property type="match status" value="1"/>
</dbReference>
<proteinExistence type="inferred from homology"/>
<dbReference type="AlphaFoldDB" id="A0A1F7J4M4"/>
<dbReference type="GO" id="GO:0070063">
    <property type="term" value="F:RNA polymerase binding"/>
    <property type="evidence" value="ECO:0007669"/>
    <property type="project" value="InterPro"/>
</dbReference>
<protein>
    <recommendedName>
        <fullName evidence="2 8">Transcription elongation factor GreA</fullName>
    </recommendedName>
    <alternativeName>
        <fullName evidence="7 8">Transcript cleavage factor GreA</fullName>
    </alternativeName>
</protein>
<evidence type="ECO:0000259" key="10">
    <source>
        <dbReference type="Pfam" id="PF01272"/>
    </source>
</evidence>
<dbReference type="InterPro" id="IPR036805">
    <property type="entry name" value="Tscrpt_elong_fac_GreA/B_N_sf"/>
</dbReference>
<keyword evidence="5 8" id="KW-0804">Transcription</keyword>
<evidence type="ECO:0000259" key="11">
    <source>
        <dbReference type="Pfam" id="PF03449"/>
    </source>
</evidence>
<dbReference type="EMBL" id="MGAQ01000015">
    <property type="protein sequence ID" value="OGK50548.1"/>
    <property type="molecule type" value="Genomic_DNA"/>
</dbReference>
<reference evidence="12 13" key="1">
    <citation type="journal article" date="2016" name="Nat. Commun.">
        <title>Thousands of microbial genomes shed light on interconnected biogeochemical processes in an aquifer system.</title>
        <authorList>
            <person name="Anantharaman K."/>
            <person name="Brown C.T."/>
            <person name="Hug L.A."/>
            <person name="Sharon I."/>
            <person name="Castelle C.J."/>
            <person name="Probst A.J."/>
            <person name="Thomas B.C."/>
            <person name="Singh A."/>
            <person name="Wilkins M.J."/>
            <person name="Karaoz U."/>
            <person name="Brodie E.L."/>
            <person name="Williams K.H."/>
            <person name="Hubbard S.S."/>
            <person name="Banfield J.F."/>
        </authorList>
    </citation>
    <scope>NUCLEOTIDE SEQUENCE [LARGE SCALE GENOMIC DNA]</scope>
</reference>
<sequence>MKQTQLTKDGLNNLKKELSLLMQTKRPSTIERLQKARAMGDLSENSEYSAAKEELAFVEGRIKEIEEILKNAEVVENRANGTEISLGSQVMVEANGEKDLFTIVGEFEADPMAKKLSSTSPIGKALIGKRTHDTVEVEIPSGKIIYKVLQIR</sequence>
<dbReference type="InterPro" id="IPR036953">
    <property type="entry name" value="GreA/GreB_C_sf"/>
</dbReference>
<dbReference type="InterPro" id="IPR022691">
    <property type="entry name" value="Tscrpt_elong_fac_GreA/B_N"/>
</dbReference>